<reference evidence="3 4" key="1">
    <citation type="submission" date="2019-08" db="EMBL/GenBank/DDBJ databases">
        <title>Whole genome of Aphis craccivora.</title>
        <authorList>
            <person name="Voronova N.V."/>
            <person name="Shulinski R.S."/>
            <person name="Bandarenka Y.V."/>
            <person name="Zhorov D.G."/>
            <person name="Warner D."/>
        </authorList>
    </citation>
    <scope>NUCLEOTIDE SEQUENCE [LARGE SCALE GENOMIC DNA]</scope>
    <source>
        <strain evidence="3">180601</strain>
        <tissue evidence="3">Whole Body</tissue>
    </source>
</reference>
<feature type="transmembrane region" description="Helical" evidence="2">
    <location>
        <begin position="12"/>
        <end position="30"/>
    </location>
</feature>
<keyword evidence="4" id="KW-1185">Reference proteome</keyword>
<evidence type="ECO:0000256" key="1">
    <source>
        <dbReference type="SAM" id="MobiDB-lite"/>
    </source>
</evidence>
<dbReference type="EMBL" id="VUJU01001517">
    <property type="protein sequence ID" value="KAF0764941.1"/>
    <property type="molecule type" value="Genomic_DNA"/>
</dbReference>
<keyword evidence="2" id="KW-0472">Membrane</keyword>
<name>A0A6G0Z2U9_APHCR</name>
<proteinExistence type="predicted"/>
<feature type="compositionally biased region" description="Low complexity" evidence="1">
    <location>
        <begin position="159"/>
        <end position="168"/>
    </location>
</feature>
<dbReference type="Proteomes" id="UP000478052">
    <property type="component" value="Unassembled WGS sequence"/>
</dbReference>
<protein>
    <submittedName>
        <fullName evidence="3">Endoglucanase-like</fullName>
    </submittedName>
</protein>
<dbReference type="AlphaFoldDB" id="A0A6G0Z2U9"/>
<keyword evidence="2" id="KW-1133">Transmembrane helix</keyword>
<evidence type="ECO:0000256" key="2">
    <source>
        <dbReference type="SAM" id="Phobius"/>
    </source>
</evidence>
<feature type="compositionally biased region" description="Low complexity" evidence="1">
    <location>
        <begin position="130"/>
        <end position="151"/>
    </location>
</feature>
<keyword evidence="2" id="KW-0812">Transmembrane</keyword>
<evidence type="ECO:0000313" key="3">
    <source>
        <dbReference type="EMBL" id="KAF0764941.1"/>
    </source>
</evidence>
<sequence length="228" mass="24347">MSTFVLIINMKWFKVISTVYALIFVSFSYFTQCSGAPPTSPSRSLAQNSTKAISLKCTPLVRCMPSKPKVFPATAAVAAALADLLKTAVGPSNEHQHRPNHTLHQIPEVLRIFARFIGIVVSPPSPPSSTPITPTPSTSTEPPTTPTQSTTYETDDSATTQTVLPTTTPSDSLIACPPTTPQTLKKLMSLFVPVSAIPSSPTARPSSPVTLPKLFRKSGTLCEESKPV</sequence>
<gene>
    <name evidence="3" type="ORF">FWK35_00009125</name>
</gene>
<organism evidence="3 4">
    <name type="scientific">Aphis craccivora</name>
    <name type="common">Cowpea aphid</name>
    <dbReference type="NCBI Taxonomy" id="307492"/>
    <lineage>
        <taxon>Eukaryota</taxon>
        <taxon>Metazoa</taxon>
        <taxon>Ecdysozoa</taxon>
        <taxon>Arthropoda</taxon>
        <taxon>Hexapoda</taxon>
        <taxon>Insecta</taxon>
        <taxon>Pterygota</taxon>
        <taxon>Neoptera</taxon>
        <taxon>Paraneoptera</taxon>
        <taxon>Hemiptera</taxon>
        <taxon>Sternorrhyncha</taxon>
        <taxon>Aphidomorpha</taxon>
        <taxon>Aphidoidea</taxon>
        <taxon>Aphididae</taxon>
        <taxon>Aphidini</taxon>
        <taxon>Aphis</taxon>
        <taxon>Aphis</taxon>
    </lineage>
</organism>
<feature type="region of interest" description="Disordered" evidence="1">
    <location>
        <begin position="124"/>
        <end position="179"/>
    </location>
</feature>
<comment type="caution">
    <text evidence="3">The sequence shown here is derived from an EMBL/GenBank/DDBJ whole genome shotgun (WGS) entry which is preliminary data.</text>
</comment>
<accession>A0A6G0Z2U9</accession>
<dbReference type="OrthoDB" id="6625141at2759"/>
<evidence type="ECO:0000313" key="4">
    <source>
        <dbReference type="Proteomes" id="UP000478052"/>
    </source>
</evidence>